<comment type="caution">
    <text evidence="6">The sequence shown here is derived from an EMBL/GenBank/DDBJ whole genome shotgun (WGS) entry which is preliminary data.</text>
</comment>
<feature type="signal peptide" evidence="4">
    <location>
        <begin position="1"/>
        <end position="25"/>
    </location>
</feature>
<dbReference type="EMBL" id="BTSY01000002">
    <property type="protein sequence ID" value="GMT16986.1"/>
    <property type="molecule type" value="Genomic_DNA"/>
</dbReference>
<keyword evidence="1" id="KW-0812">Transmembrane</keyword>
<gene>
    <name evidence="6" type="ORF">PFISCL1PPCAC_8283</name>
</gene>
<dbReference type="InterPro" id="IPR011527">
    <property type="entry name" value="ABC1_TM_dom"/>
</dbReference>
<keyword evidence="2" id="KW-1133">Transmembrane helix</keyword>
<dbReference type="AlphaFoldDB" id="A0AAV5VE40"/>
<proteinExistence type="predicted"/>
<evidence type="ECO:0000256" key="3">
    <source>
        <dbReference type="ARBA" id="ARBA00023136"/>
    </source>
</evidence>
<dbReference type="GO" id="GO:0005524">
    <property type="term" value="F:ATP binding"/>
    <property type="evidence" value="ECO:0007669"/>
    <property type="project" value="InterPro"/>
</dbReference>
<feature type="domain" description="ABC transmembrane type-1" evidence="5">
    <location>
        <begin position="3"/>
        <end position="91"/>
    </location>
</feature>
<evidence type="ECO:0000313" key="7">
    <source>
        <dbReference type="Proteomes" id="UP001432322"/>
    </source>
</evidence>
<feature type="non-terminal residue" evidence="6">
    <location>
        <position position="1"/>
    </location>
</feature>
<dbReference type="PROSITE" id="PS50929">
    <property type="entry name" value="ABC_TM1F"/>
    <property type="match status" value="1"/>
</dbReference>
<feature type="non-terminal residue" evidence="6">
    <location>
        <position position="91"/>
    </location>
</feature>
<keyword evidence="7" id="KW-1185">Reference proteome</keyword>
<dbReference type="Gene3D" id="1.20.1560.10">
    <property type="entry name" value="ABC transporter type 1, transmembrane domain"/>
    <property type="match status" value="1"/>
</dbReference>
<protein>
    <recommendedName>
        <fullName evidence="5">ABC transmembrane type-1 domain-containing protein</fullName>
    </recommendedName>
</protein>
<evidence type="ECO:0000256" key="2">
    <source>
        <dbReference type="ARBA" id="ARBA00022989"/>
    </source>
</evidence>
<reference evidence="6" key="1">
    <citation type="submission" date="2023-10" db="EMBL/GenBank/DDBJ databases">
        <title>Genome assembly of Pristionchus species.</title>
        <authorList>
            <person name="Yoshida K."/>
            <person name="Sommer R.J."/>
        </authorList>
    </citation>
    <scope>NUCLEOTIDE SEQUENCE</scope>
    <source>
        <strain evidence="6">RS5133</strain>
    </source>
</reference>
<dbReference type="InterPro" id="IPR036640">
    <property type="entry name" value="ABC1_TM_sf"/>
</dbReference>
<evidence type="ECO:0000256" key="4">
    <source>
        <dbReference type="SAM" id="SignalP"/>
    </source>
</evidence>
<evidence type="ECO:0000313" key="6">
    <source>
        <dbReference type="EMBL" id="GMT16986.1"/>
    </source>
</evidence>
<feature type="chain" id="PRO_5043944040" description="ABC transmembrane type-1 domain-containing protein" evidence="4">
    <location>
        <begin position="26"/>
        <end position="91"/>
    </location>
</feature>
<keyword evidence="4" id="KW-0732">Signal</keyword>
<dbReference type="GO" id="GO:0140359">
    <property type="term" value="F:ABC-type transporter activity"/>
    <property type="evidence" value="ECO:0007669"/>
    <property type="project" value="InterPro"/>
</dbReference>
<sequence>VWTGPICVFLMALTPMFTSSYIAEALKITEDANGLAEECILNVKTVASCNGEDTMIEKYGRILRNGLKPSIKLGAVSGFFEGFFYTILYVF</sequence>
<organism evidence="6 7">
    <name type="scientific">Pristionchus fissidentatus</name>
    <dbReference type="NCBI Taxonomy" id="1538716"/>
    <lineage>
        <taxon>Eukaryota</taxon>
        <taxon>Metazoa</taxon>
        <taxon>Ecdysozoa</taxon>
        <taxon>Nematoda</taxon>
        <taxon>Chromadorea</taxon>
        <taxon>Rhabditida</taxon>
        <taxon>Rhabditina</taxon>
        <taxon>Diplogasteromorpha</taxon>
        <taxon>Diplogasteroidea</taxon>
        <taxon>Neodiplogasteridae</taxon>
        <taxon>Pristionchus</taxon>
    </lineage>
</organism>
<dbReference type="Proteomes" id="UP001432322">
    <property type="component" value="Unassembled WGS sequence"/>
</dbReference>
<dbReference type="Pfam" id="PF00664">
    <property type="entry name" value="ABC_membrane"/>
    <property type="match status" value="1"/>
</dbReference>
<dbReference type="GO" id="GO:0016020">
    <property type="term" value="C:membrane"/>
    <property type="evidence" value="ECO:0007669"/>
    <property type="project" value="InterPro"/>
</dbReference>
<evidence type="ECO:0000259" key="5">
    <source>
        <dbReference type="PROSITE" id="PS50929"/>
    </source>
</evidence>
<accession>A0AAV5VE40</accession>
<dbReference type="SUPFAM" id="SSF90123">
    <property type="entry name" value="ABC transporter transmembrane region"/>
    <property type="match status" value="1"/>
</dbReference>
<evidence type="ECO:0000256" key="1">
    <source>
        <dbReference type="ARBA" id="ARBA00022692"/>
    </source>
</evidence>
<name>A0AAV5VE40_9BILA</name>
<keyword evidence="3" id="KW-0472">Membrane</keyword>